<evidence type="ECO:0000256" key="2">
    <source>
        <dbReference type="ARBA" id="ARBA00023002"/>
    </source>
</evidence>
<dbReference type="EMBL" id="AGSI01000013">
    <property type="protein sequence ID" value="EIE21203.1"/>
    <property type="molecule type" value="Genomic_DNA"/>
</dbReference>
<dbReference type="GO" id="GO:0006633">
    <property type="term" value="P:fatty acid biosynthetic process"/>
    <property type="evidence" value="ECO:0007669"/>
    <property type="project" value="TreeGrafter"/>
</dbReference>
<dbReference type="PANTHER" id="PTHR42760">
    <property type="entry name" value="SHORT-CHAIN DEHYDROGENASES/REDUCTASES FAMILY MEMBER"/>
    <property type="match status" value="1"/>
</dbReference>
<dbReference type="STRING" id="574566.I0YS34"/>
<name>I0YS34_COCSC</name>
<accession>I0YS34</accession>
<gene>
    <name evidence="3" type="ORF">COCSUDRAFT_17992</name>
</gene>
<keyword evidence="4" id="KW-1185">Reference proteome</keyword>
<comment type="similarity">
    <text evidence="1">Belongs to the short-chain dehydrogenases/reductases (SDR) family.</text>
</comment>
<dbReference type="PRINTS" id="PR00081">
    <property type="entry name" value="GDHRDH"/>
</dbReference>
<dbReference type="KEGG" id="csl:COCSUDRAFT_17992"/>
<dbReference type="OrthoDB" id="294295at2759"/>
<dbReference type="PRINTS" id="PR00080">
    <property type="entry name" value="SDRFAMILY"/>
</dbReference>
<protein>
    <submittedName>
        <fullName evidence="3">Dehydrogenase</fullName>
    </submittedName>
</protein>
<dbReference type="PANTHER" id="PTHR42760:SF133">
    <property type="entry name" value="3-OXOACYL-[ACYL-CARRIER-PROTEIN] REDUCTASE"/>
    <property type="match status" value="1"/>
</dbReference>
<dbReference type="InterPro" id="IPR036291">
    <property type="entry name" value="NAD(P)-bd_dom_sf"/>
</dbReference>
<dbReference type="Proteomes" id="UP000007264">
    <property type="component" value="Unassembled WGS sequence"/>
</dbReference>
<reference evidence="3 4" key="1">
    <citation type="journal article" date="2012" name="Genome Biol.">
        <title>The genome of the polar eukaryotic microalga coccomyxa subellipsoidea reveals traits of cold adaptation.</title>
        <authorList>
            <person name="Blanc G."/>
            <person name="Agarkova I."/>
            <person name="Grimwood J."/>
            <person name="Kuo A."/>
            <person name="Brueggeman A."/>
            <person name="Dunigan D."/>
            <person name="Gurnon J."/>
            <person name="Ladunga I."/>
            <person name="Lindquist E."/>
            <person name="Lucas S."/>
            <person name="Pangilinan J."/>
            <person name="Proschold T."/>
            <person name="Salamov A."/>
            <person name="Schmutz J."/>
            <person name="Weeks D."/>
            <person name="Yamada T."/>
            <person name="Claverie J.M."/>
            <person name="Grigoriev I."/>
            <person name="Van Etten J."/>
            <person name="Lomsadze A."/>
            <person name="Borodovsky M."/>
        </authorList>
    </citation>
    <scope>NUCLEOTIDE SEQUENCE [LARGE SCALE GENOMIC DNA]</scope>
    <source>
        <strain evidence="3 4">C-169</strain>
    </source>
</reference>
<dbReference type="GO" id="GO:0048038">
    <property type="term" value="F:quinone binding"/>
    <property type="evidence" value="ECO:0007669"/>
    <property type="project" value="TreeGrafter"/>
</dbReference>
<dbReference type="Gene3D" id="3.40.50.720">
    <property type="entry name" value="NAD(P)-binding Rossmann-like Domain"/>
    <property type="match status" value="1"/>
</dbReference>
<dbReference type="eggNOG" id="KOG0725">
    <property type="taxonomic scope" value="Eukaryota"/>
</dbReference>
<dbReference type="GeneID" id="17039185"/>
<dbReference type="FunFam" id="3.40.50.720:FF:000084">
    <property type="entry name" value="Short-chain dehydrogenase reductase"/>
    <property type="match status" value="1"/>
</dbReference>
<evidence type="ECO:0000313" key="3">
    <source>
        <dbReference type="EMBL" id="EIE21203.1"/>
    </source>
</evidence>
<dbReference type="NCBIfam" id="NF005559">
    <property type="entry name" value="PRK07231.1"/>
    <property type="match status" value="1"/>
</dbReference>
<dbReference type="InterPro" id="IPR002347">
    <property type="entry name" value="SDR_fam"/>
</dbReference>
<keyword evidence="2" id="KW-0560">Oxidoreductase</keyword>
<proteinExistence type="inferred from homology"/>
<sequence>MLMAGHAQRLQGKVAIVTGGGKGIGLACASCLGHEGSKIVVADVDDTAASRHAPSHHLLQEGITACAARCDVTKKTEVDRLVAYTVQQYGGLDILVANAGTPLPFHFLMCIVKSADFLDMSESDFDDVINVNLKGVFLCGQAAARQMVAQNKITPGRGGAIINMSSVNAVMAIPSIAAYNASKGGVNNLTRQGLPCMALALAQHKIRVNAIGPGSIMTEVLTSVVGDKVAMNRVLSRTPMNRIGDPYEVGQIAAFLASEGASYVTGQVLYADGGRMALNYTCPVPGGETPEAS</sequence>
<organism evidence="3 4">
    <name type="scientific">Coccomyxa subellipsoidea (strain C-169)</name>
    <name type="common">Green microalga</name>
    <dbReference type="NCBI Taxonomy" id="574566"/>
    <lineage>
        <taxon>Eukaryota</taxon>
        <taxon>Viridiplantae</taxon>
        <taxon>Chlorophyta</taxon>
        <taxon>core chlorophytes</taxon>
        <taxon>Trebouxiophyceae</taxon>
        <taxon>Trebouxiophyceae incertae sedis</taxon>
        <taxon>Coccomyxaceae</taxon>
        <taxon>Coccomyxa</taxon>
        <taxon>Coccomyxa subellipsoidea</taxon>
    </lineage>
</organism>
<comment type="caution">
    <text evidence="3">The sequence shown here is derived from an EMBL/GenBank/DDBJ whole genome shotgun (WGS) entry which is preliminary data.</text>
</comment>
<dbReference type="AlphaFoldDB" id="I0YS34"/>
<dbReference type="Pfam" id="PF13561">
    <property type="entry name" value="adh_short_C2"/>
    <property type="match status" value="1"/>
</dbReference>
<evidence type="ECO:0000313" key="4">
    <source>
        <dbReference type="Proteomes" id="UP000007264"/>
    </source>
</evidence>
<dbReference type="RefSeq" id="XP_005645747.1">
    <property type="nucleotide sequence ID" value="XM_005645690.1"/>
</dbReference>
<evidence type="ECO:0000256" key="1">
    <source>
        <dbReference type="ARBA" id="ARBA00006484"/>
    </source>
</evidence>
<dbReference type="SUPFAM" id="SSF51735">
    <property type="entry name" value="NAD(P)-binding Rossmann-fold domains"/>
    <property type="match status" value="1"/>
</dbReference>
<dbReference type="GO" id="GO:0016616">
    <property type="term" value="F:oxidoreductase activity, acting on the CH-OH group of donors, NAD or NADP as acceptor"/>
    <property type="evidence" value="ECO:0007669"/>
    <property type="project" value="TreeGrafter"/>
</dbReference>